<comment type="similarity">
    <text evidence="2">Belongs to the type II topoisomerase GyrB family.</text>
</comment>
<dbReference type="GO" id="GO:0006265">
    <property type="term" value="P:DNA topological change"/>
    <property type="evidence" value="ECO:0007669"/>
    <property type="project" value="InterPro"/>
</dbReference>
<evidence type="ECO:0000256" key="1">
    <source>
        <dbReference type="ARBA" id="ARBA00000185"/>
    </source>
</evidence>
<dbReference type="PROSITE" id="PS50880">
    <property type="entry name" value="TOPRIM"/>
    <property type="match status" value="1"/>
</dbReference>
<name>A0A2T7WFC6_MICTE</name>
<sequence>GKIILMSDADVDGAHIRTLLLTLFFRYMRPLVEEGRVFAAVPPLHRVIVMNPGSKPNETVYTYSEQELHQLLTRLKRSNKRWQEPVQRYKGLGEMDADQLATTTMDRAGRMLRRVRVQDMEAAASVFDLLMGSDVAPRREFIIDSSDRLARERIDV</sequence>
<dbReference type="SUPFAM" id="SSF56719">
    <property type="entry name" value="Type II DNA topoisomerase"/>
    <property type="match status" value="1"/>
</dbReference>
<dbReference type="InterPro" id="IPR006171">
    <property type="entry name" value="TOPRIM_dom"/>
</dbReference>
<dbReference type="GO" id="GO:0034335">
    <property type="term" value="F:DNA negative supercoiling activity"/>
    <property type="evidence" value="ECO:0007669"/>
    <property type="project" value="UniProtKB-ARBA"/>
</dbReference>
<proteinExistence type="inferred from homology"/>
<evidence type="ECO:0000256" key="7">
    <source>
        <dbReference type="ARBA" id="ARBA00023125"/>
    </source>
</evidence>
<dbReference type="Pfam" id="PF00986">
    <property type="entry name" value="DNA_gyraseB_C"/>
    <property type="match status" value="1"/>
</dbReference>
<dbReference type="InterPro" id="IPR013760">
    <property type="entry name" value="Topo_IIA-like_dom_sf"/>
</dbReference>
<comment type="catalytic activity">
    <reaction evidence="1">
        <text>ATP-dependent breakage, passage and rejoining of double-stranded DNA.</text>
        <dbReference type="EC" id="5.6.2.2"/>
    </reaction>
</comment>
<evidence type="ECO:0000256" key="5">
    <source>
        <dbReference type="ARBA" id="ARBA00022840"/>
    </source>
</evidence>
<dbReference type="PRINTS" id="PR00418">
    <property type="entry name" value="TPI2FAMILY"/>
</dbReference>
<dbReference type="AlphaFoldDB" id="A0A2T7WFC6"/>
<dbReference type="InterPro" id="IPR002288">
    <property type="entry name" value="DNA_gyrase_B_C"/>
</dbReference>
<evidence type="ECO:0000313" key="10">
    <source>
        <dbReference type="EMBL" id="PVE69705.1"/>
    </source>
</evidence>
<evidence type="ECO:0000313" key="11">
    <source>
        <dbReference type="Proteomes" id="UP000244649"/>
    </source>
</evidence>
<dbReference type="GO" id="GO:0005524">
    <property type="term" value="F:ATP binding"/>
    <property type="evidence" value="ECO:0007669"/>
    <property type="project" value="UniProtKB-KW"/>
</dbReference>
<feature type="non-terminal residue" evidence="10">
    <location>
        <position position="1"/>
    </location>
</feature>
<dbReference type="EC" id="5.6.2.2" evidence="3"/>
<evidence type="ECO:0000256" key="4">
    <source>
        <dbReference type="ARBA" id="ARBA00022741"/>
    </source>
</evidence>
<dbReference type="InterPro" id="IPR013759">
    <property type="entry name" value="Topo_IIA_B_C"/>
</dbReference>
<organism evidence="10 11">
    <name type="scientific">Microbacterium testaceum</name>
    <name type="common">Aureobacterium testaceum</name>
    <name type="synonym">Brevibacterium testaceum</name>
    <dbReference type="NCBI Taxonomy" id="2033"/>
    <lineage>
        <taxon>Bacteria</taxon>
        <taxon>Bacillati</taxon>
        <taxon>Actinomycetota</taxon>
        <taxon>Actinomycetes</taxon>
        <taxon>Micrococcales</taxon>
        <taxon>Microbacteriaceae</taxon>
        <taxon>Microbacterium</taxon>
    </lineage>
</organism>
<dbReference type="Gene3D" id="3.40.50.670">
    <property type="match status" value="1"/>
</dbReference>
<feature type="domain" description="Toprim" evidence="9">
    <location>
        <begin position="1"/>
        <end position="43"/>
    </location>
</feature>
<accession>A0A2T7WFC6</accession>
<comment type="caution">
    <text evidence="10">The sequence shown here is derived from an EMBL/GenBank/DDBJ whole genome shotgun (WGS) entry which is preliminary data.</text>
</comment>
<keyword evidence="8 10" id="KW-0413">Isomerase</keyword>
<evidence type="ECO:0000259" key="9">
    <source>
        <dbReference type="PROSITE" id="PS50880"/>
    </source>
</evidence>
<dbReference type="GO" id="GO:0003677">
    <property type="term" value="F:DNA binding"/>
    <property type="evidence" value="ECO:0007669"/>
    <property type="project" value="UniProtKB-KW"/>
</dbReference>
<evidence type="ECO:0000256" key="2">
    <source>
        <dbReference type="ARBA" id="ARBA00010708"/>
    </source>
</evidence>
<keyword evidence="5" id="KW-0067">ATP-binding</keyword>
<dbReference type="Proteomes" id="UP000244649">
    <property type="component" value="Unassembled WGS sequence"/>
</dbReference>
<dbReference type="PANTHER" id="PTHR45866">
    <property type="entry name" value="DNA GYRASE/TOPOISOMERASE SUBUNIT B"/>
    <property type="match status" value="1"/>
</dbReference>
<evidence type="ECO:0000256" key="8">
    <source>
        <dbReference type="ARBA" id="ARBA00023235"/>
    </source>
</evidence>
<keyword evidence="6" id="KW-0799">Topoisomerase</keyword>
<gene>
    <name evidence="10" type="ORF">DC432_10820</name>
</gene>
<reference evidence="10 11" key="1">
    <citation type="submission" date="2018-04" db="EMBL/GenBank/DDBJ databases">
        <authorList>
            <person name="Go L.Y."/>
            <person name="Mitchell J.A."/>
        </authorList>
    </citation>
    <scope>NUCLEOTIDE SEQUENCE [LARGE SCALE GENOMIC DNA]</scope>
    <source>
        <strain evidence="10 11">TPD7010</strain>
    </source>
</reference>
<protein>
    <recommendedName>
        <fullName evidence="3">DNA topoisomerase (ATP-hydrolyzing)</fullName>
        <ecNumber evidence="3">5.6.2.2</ecNumber>
    </recommendedName>
</protein>
<dbReference type="EMBL" id="QDFT01000026">
    <property type="protein sequence ID" value="PVE69705.1"/>
    <property type="molecule type" value="Genomic_DNA"/>
</dbReference>
<evidence type="ECO:0000256" key="6">
    <source>
        <dbReference type="ARBA" id="ARBA00023029"/>
    </source>
</evidence>
<keyword evidence="4" id="KW-0547">Nucleotide-binding</keyword>
<keyword evidence="7" id="KW-0238">DNA-binding</keyword>
<dbReference type="PANTHER" id="PTHR45866:SF1">
    <property type="entry name" value="DNA GYRASE SUBUNIT B, MITOCHONDRIAL"/>
    <property type="match status" value="1"/>
</dbReference>
<evidence type="ECO:0000256" key="3">
    <source>
        <dbReference type="ARBA" id="ARBA00012895"/>
    </source>
</evidence>